<evidence type="ECO:0000313" key="1">
    <source>
        <dbReference type="EMBL" id="AFI88539.1"/>
    </source>
</evidence>
<dbReference type="STRING" id="1905730.W5S_0412"/>
<reference evidence="1 3" key="1">
    <citation type="journal article" date="2012" name="J. Bacteriol.">
        <title>Genome sequence of Pectobacterium sp. strain SCC3193.</title>
        <authorList>
            <person name="Koskinen J.P."/>
            <person name="Laine P."/>
            <person name="Niemi O."/>
            <person name="Nykyri J."/>
            <person name="Harjunpaa H."/>
            <person name="Auvinen P."/>
            <person name="Paulin L."/>
            <person name="Pirhonen M."/>
            <person name="Palva T."/>
            <person name="Holm L."/>
        </authorList>
    </citation>
    <scope>NUCLEOTIDE SEQUENCE [LARGE SCALE GENOMIC DNA]</scope>
    <source>
        <strain evidence="1 3">SCC3193</strain>
    </source>
</reference>
<dbReference type="NCBIfam" id="TIGR01869">
    <property type="entry name" value="casC_Cse4"/>
    <property type="match status" value="1"/>
</dbReference>
<dbReference type="Proteomes" id="UP001194579">
    <property type="component" value="Unassembled WGS sequence"/>
</dbReference>
<dbReference type="OMA" id="HAISTHR"/>
<dbReference type="Pfam" id="PF09344">
    <property type="entry name" value="Cas_CT1975"/>
    <property type="match status" value="1"/>
</dbReference>
<organism evidence="1 3">
    <name type="scientific">Pectobacterium parmentieri</name>
    <dbReference type="NCBI Taxonomy" id="1905730"/>
    <lineage>
        <taxon>Bacteria</taxon>
        <taxon>Pseudomonadati</taxon>
        <taxon>Pseudomonadota</taxon>
        <taxon>Gammaproteobacteria</taxon>
        <taxon>Enterobacterales</taxon>
        <taxon>Pectobacteriaceae</taxon>
        <taxon>Pectobacterium</taxon>
    </lineage>
</organism>
<accession>A0A0H3HYT1</accession>
<keyword evidence="4" id="KW-1185">Reference proteome</keyword>
<evidence type="ECO:0000313" key="4">
    <source>
        <dbReference type="Proteomes" id="UP001194579"/>
    </source>
</evidence>
<reference evidence="1" key="2">
    <citation type="submission" date="2012-03" db="EMBL/GenBank/DDBJ databases">
        <authorList>
            <person name="Koskinen P."/>
            <person name="Laine P."/>
            <person name="Niemi O."/>
            <person name="Nykyri J."/>
            <person name="Harjunpaa H."/>
            <person name="Auvinen P."/>
            <person name="Paulin L."/>
            <person name="Pirhonen M."/>
            <person name="Palva T."/>
            <person name="Holm L."/>
        </authorList>
    </citation>
    <scope>NUCLEOTIDE SEQUENCE</scope>
    <source>
        <strain evidence="1">SCC3193</strain>
    </source>
</reference>
<dbReference type="eggNOG" id="COG1857">
    <property type="taxonomic scope" value="Bacteria"/>
</dbReference>
<sequence length="355" mass="38921">MTTFIQLHFLTAYPSSNLNRDDAGRPKTAMVGGVERLRVSSQSLKRAWRTSEVFEDALDGHIGTRSRRVGREVYNALIARGMVEKLADKAALSIAAQFGKPKKEEKDSKDPLEKYDIEQLAHISVQEKARIDRLIAQLATESREPNSEELKLLRKDAASVDIALFGRMLASSPEFNIEAACQVAHALGVSAVTIEDDFFTAVDDLNTAADSGSAHMGEQSFASALFYHYVCINRDLLLENLNNDEDLVARTLRALTETALTVSPGGKQNSFASRALATYALAEKGTDQPRTLSVAFFKPIRSADQVNDAIDLLCQQKAKFDRVYASGGRVPSYELNVEATNEGGSLQGLLDFISQ</sequence>
<dbReference type="KEGG" id="pec:W5S_0412"/>
<dbReference type="EMBL" id="WABS01000030">
    <property type="protein sequence ID" value="MBI0555790.1"/>
    <property type="molecule type" value="Genomic_DNA"/>
</dbReference>
<dbReference type="HOGENOM" id="CLU_044824_1_0_6"/>
<dbReference type="RefSeq" id="WP_012822188.1">
    <property type="nucleotide sequence ID" value="NC_017845.1"/>
</dbReference>
<reference evidence="4" key="3">
    <citation type="submission" date="2023-07" db="EMBL/GenBank/DDBJ databases">
        <title>Identification of Pectobacterium versatile causing blackleg of potato from New York State with a whole genome sequencing approach.</title>
        <authorList>
            <person name="Ma X."/>
            <person name="Swingle B."/>
        </authorList>
    </citation>
    <scope>NUCLEOTIDE SEQUENCE [LARGE SCALE GENOMIC DNA]</scope>
    <source>
        <strain evidence="4">NY1588A</strain>
    </source>
</reference>
<evidence type="ECO:0000313" key="2">
    <source>
        <dbReference type="EMBL" id="MBI0555790.1"/>
    </source>
</evidence>
<gene>
    <name evidence="2" type="primary">cas7e</name>
    <name evidence="1" type="ordered locus">W5S_0412</name>
    <name evidence="2" type="ORF">F6Q06_15050</name>
</gene>
<proteinExistence type="predicted"/>
<protein>
    <submittedName>
        <fullName evidence="1">CRISPR-associated protein, Cse4 family</fullName>
    </submittedName>
    <submittedName>
        <fullName evidence="2">Type I-E CRISPR-associated protein Cas7/Cse4/CasC</fullName>
    </submittedName>
</protein>
<evidence type="ECO:0000313" key="3">
    <source>
        <dbReference type="Proteomes" id="UP000008044"/>
    </source>
</evidence>
<dbReference type="EMBL" id="CP003415">
    <property type="protein sequence ID" value="AFI88539.1"/>
    <property type="molecule type" value="Genomic_DNA"/>
</dbReference>
<dbReference type="PATRIC" id="fig|1166016.3.peg.410"/>
<name>A0A0H3HYT1_PECPM</name>
<dbReference type="Proteomes" id="UP000008044">
    <property type="component" value="Chromosome"/>
</dbReference>
<reference evidence="2" key="4">
    <citation type="submission" date="2024-05" db="EMBL/GenBank/DDBJ databases">
        <title>Identification of Pectobacterium versatile causing blackleg of potato from New York State with a whole genome sequencing approach.</title>
        <authorList>
            <person name="Ma X."/>
            <person name="Swingle B."/>
        </authorList>
    </citation>
    <scope>NUCLEOTIDE SEQUENCE</scope>
    <source>
        <strain evidence="2">NY1588A</strain>
    </source>
</reference>
<dbReference type="InterPro" id="IPR010148">
    <property type="entry name" value="CRISPR-assoc_prot_CT1975"/>
</dbReference>
<dbReference type="AlphaFoldDB" id="A0A0H3HYT1"/>